<evidence type="ECO:0000256" key="4">
    <source>
        <dbReference type="ARBA" id="ARBA00022989"/>
    </source>
</evidence>
<evidence type="ECO:0000313" key="9">
    <source>
        <dbReference type="Proteomes" id="UP000014254"/>
    </source>
</evidence>
<feature type="transmembrane region" description="Helical" evidence="6">
    <location>
        <begin position="126"/>
        <end position="147"/>
    </location>
</feature>
<dbReference type="SUPFAM" id="SSF103473">
    <property type="entry name" value="MFS general substrate transporter"/>
    <property type="match status" value="1"/>
</dbReference>
<evidence type="ECO:0000313" key="8">
    <source>
        <dbReference type="EMBL" id="EPB83442.1"/>
    </source>
</evidence>
<dbReference type="GO" id="GO:0022857">
    <property type="term" value="F:transmembrane transporter activity"/>
    <property type="evidence" value="ECO:0007669"/>
    <property type="project" value="InterPro"/>
</dbReference>
<keyword evidence="5 6" id="KW-0472">Membrane</keyword>
<feature type="transmembrane region" description="Helical" evidence="6">
    <location>
        <begin position="54"/>
        <end position="73"/>
    </location>
</feature>
<dbReference type="PROSITE" id="PS50850">
    <property type="entry name" value="MFS"/>
    <property type="match status" value="1"/>
</dbReference>
<dbReference type="STRING" id="1220926.S2J5I3"/>
<feature type="transmembrane region" description="Helical" evidence="6">
    <location>
        <begin position="364"/>
        <end position="382"/>
    </location>
</feature>
<feature type="transmembrane region" description="Helical" evidence="6">
    <location>
        <begin position="154"/>
        <end position="177"/>
    </location>
</feature>
<accession>S2J5I3</accession>
<dbReference type="GO" id="GO:0016020">
    <property type="term" value="C:membrane"/>
    <property type="evidence" value="ECO:0007669"/>
    <property type="project" value="UniProtKB-SubCell"/>
</dbReference>
<comment type="subcellular location">
    <subcellularLocation>
        <location evidence="1">Membrane</location>
        <topology evidence="1">Multi-pass membrane protein</topology>
    </subcellularLocation>
</comment>
<dbReference type="PANTHER" id="PTHR43791:SF86">
    <property type="entry name" value="MAJOR FACILITATOR SUPERFAMILY (MFS) PROFILE DOMAIN-CONTAINING PROTEIN"/>
    <property type="match status" value="1"/>
</dbReference>
<dbReference type="InterPro" id="IPR011701">
    <property type="entry name" value="MFS"/>
</dbReference>
<dbReference type="eggNOG" id="KOG2533">
    <property type="taxonomic scope" value="Eukaryota"/>
</dbReference>
<keyword evidence="4 6" id="KW-1133">Transmembrane helix</keyword>
<organism evidence="8 9">
    <name type="scientific">Mucor circinelloides f. circinelloides (strain 1006PhL)</name>
    <name type="common">Mucormycosis agent</name>
    <name type="synonym">Calyptromyces circinelloides</name>
    <dbReference type="NCBI Taxonomy" id="1220926"/>
    <lineage>
        <taxon>Eukaryota</taxon>
        <taxon>Fungi</taxon>
        <taxon>Fungi incertae sedis</taxon>
        <taxon>Mucoromycota</taxon>
        <taxon>Mucoromycotina</taxon>
        <taxon>Mucoromycetes</taxon>
        <taxon>Mucorales</taxon>
        <taxon>Mucorineae</taxon>
        <taxon>Mucoraceae</taxon>
        <taxon>Mucor</taxon>
    </lineage>
</organism>
<dbReference type="OMA" id="FWGAQAL"/>
<dbReference type="FunFam" id="1.20.1250.20:FF:000106">
    <property type="entry name" value="MFS transporter, putative"/>
    <property type="match status" value="1"/>
</dbReference>
<feature type="transmembrane region" description="Helical" evidence="6">
    <location>
        <begin position="329"/>
        <end position="352"/>
    </location>
</feature>
<dbReference type="Pfam" id="PF07690">
    <property type="entry name" value="MFS_1"/>
    <property type="match status" value="1"/>
</dbReference>
<dbReference type="InterPro" id="IPR036259">
    <property type="entry name" value="MFS_trans_sf"/>
</dbReference>
<dbReference type="EMBL" id="KE124071">
    <property type="protein sequence ID" value="EPB83442.1"/>
    <property type="molecule type" value="Genomic_DNA"/>
</dbReference>
<evidence type="ECO:0000256" key="5">
    <source>
        <dbReference type="ARBA" id="ARBA00023136"/>
    </source>
</evidence>
<evidence type="ECO:0000256" key="2">
    <source>
        <dbReference type="ARBA" id="ARBA00022448"/>
    </source>
</evidence>
<dbReference type="InParanoid" id="S2J5I3"/>
<feature type="domain" description="Major facilitator superfamily (MFS) profile" evidence="7">
    <location>
        <begin position="62"/>
        <end position="480"/>
    </location>
</feature>
<gene>
    <name evidence="8" type="ORF">HMPREF1544_09826</name>
</gene>
<evidence type="ECO:0000256" key="1">
    <source>
        <dbReference type="ARBA" id="ARBA00004141"/>
    </source>
</evidence>
<proteinExistence type="predicted"/>
<dbReference type="Gene3D" id="1.20.1250.20">
    <property type="entry name" value="MFS general substrate transporter like domains"/>
    <property type="match status" value="2"/>
</dbReference>
<reference evidence="9" key="1">
    <citation type="submission" date="2013-05" db="EMBL/GenBank/DDBJ databases">
        <title>The Genome sequence of Mucor circinelloides f. circinelloides 1006PhL.</title>
        <authorList>
            <consortium name="The Broad Institute Genomics Platform"/>
            <person name="Cuomo C."/>
            <person name="Earl A."/>
            <person name="Findley K."/>
            <person name="Lee S.C."/>
            <person name="Walker B."/>
            <person name="Young S."/>
            <person name="Zeng Q."/>
            <person name="Gargeya S."/>
            <person name="Fitzgerald M."/>
            <person name="Haas B."/>
            <person name="Abouelleil A."/>
            <person name="Allen A.W."/>
            <person name="Alvarado L."/>
            <person name="Arachchi H.M."/>
            <person name="Berlin A.M."/>
            <person name="Chapman S.B."/>
            <person name="Gainer-Dewar J."/>
            <person name="Goldberg J."/>
            <person name="Griggs A."/>
            <person name="Gujja S."/>
            <person name="Hansen M."/>
            <person name="Howarth C."/>
            <person name="Imamovic A."/>
            <person name="Ireland A."/>
            <person name="Larimer J."/>
            <person name="McCowan C."/>
            <person name="Murphy C."/>
            <person name="Pearson M."/>
            <person name="Poon T.W."/>
            <person name="Priest M."/>
            <person name="Roberts A."/>
            <person name="Saif S."/>
            <person name="Shea T."/>
            <person name="Sisk P."/>
            <person name="Sykes S."/>
            <person name="Wortman J."/>
            <person name="Nusbaum C."/>
            <person name="Birren B."/>
        </authorList>
    </citation>
    <scope>NUCLEOTIDE SEQUENCE [LARGE SCALE GENOMIC DNA]</scope>
    <source>
        <strain evidence="9">1006PhL</strain>
    </source>
</reference>
<feature type="transmembrane region" description="Helical" evidence="6">
    <location>
        <begin position="223"/>
        <end position="243"/>
    </location>
</feature>
<dbReference type="VEuPathDB" id="FungiDB:HMPREF1544_09826"/>
<protein>
    <recommendedName>
        <fullName evidence="7">Major facilitator superfamily (MFS) profile domain-containing protein</fullName>
    </recommendedName>
</protein>
<dbReference type="PANTHER" id="PTHR43791">
    <property type="entry name" value="PERMEASE-RELATED"/>
    <property type="match status" value="1"/>
</dbReference>
<dbReference type="OrthoDB" id="1935484at2759"/>
<feature type="transmembrane region" description="Helical" evidence="6">
    <location>
        <begin position="189"/>
        <end position="211"/>
    </location>
</feature>
<evidence type="ECO:0000256" key="3">
    <source>
        <dbReference type="ARBA" id="ARBA00022692"/>
    </source>
</evidence>
<evidence type="ECO:0000256" key="6">
    <source>
        <dbReference type="SAM" id="Phobius"/>
    </source>
</evidence>
<sequence length="520" mass="58365">MLLPSPSSSHKSYQSTDNHHTLKTKEVSLKHDSYGDDFIDNDDFAWSPEEEAHVLHILDKYLMIFILIMTFVLNMDRTNISNAISDNLAGDLNITNDDVNTGISVYHFVFTIFTLPSNAVSKAVGAHLWIPTLMSAWAVVTWAHALIHDFRGFIIVRVLIAITEAGFIPACLSYMSLWYKTNELATRLAWFWGAQALASAVSGLISFGVFRMRGIYGLEGWKWLFIIDGIATHIVGLIAFFYLPASPAHTEGGLRGQDGWLTKRQIRIATLRITRDDAAKKEHNKPISRADVYQAITDVNLWTHLLITFLGNMPASPINNYLPTIIKDAGFSTTTANLLTAPSHIIGLYFSIWIAKSSDKRGNVVFHALVGSMWGLIGFSLLEILPDSIGKWQLYAAALFTASSPSWHGMQIAWMASNLAPIGKRTLALAAVTGAANINGVPGSQIYQVSDAPRYRHGNKINMLLHISTILLLLYQRTKYDLTNKWRAYQWRQMTDFQKKVYSIEHEAQGNNRLDFKYRL</sequence>
<evidence type="ECO:0000259" key="7">
    <source>
        <dbReference type="PROSITE" id="PS50850"/>
    </source>
</evidence>
<feature type="transmembrane region" description="Helical" evidence="6">
    <location>
        <begin position="103"/>
        <end position="120"/>
    </location>
</feature>
<name>S2J5I3_MUCC1</name>
<dbReference type="InterPro" id="IPR020846">
    <property type="entry name" value="MFS_dom"/>
</dbReference>
<dbReference type="Proteomes" id="UP000014254">
    <property type="component" value="Unassembled WGS sequence"/>
</dbReference>
<dbReference type="AlphaFoldDB" id="S2J5I3"/>
<keyword evidence="3 6" id="KW-0812">Transmembrane</keyword>
<keyword evidence="9" id="KW-1185">Reference proteome</keyword>
<keyword evidence="2" id="KW-0813">Transport</keyword>